<gene>
    <name evidence="4" type="ORF">KL86APRO_40008</name>
</gene>
<evidence type="ECO:0000256" key="3">
    <source>
        <dbReference type="SAM" id="Coils"/>
    </source>
</evidence>
<accession>A0A212KMU4</accession>
<dbReference type="GO" id="GO:0030313">
    <property type="term" value="C:cell envelope"/>
    <property type="evidence" value="ECO:0007669"/>
    <property type="project" value="UniProtKB-SubCell"/>
</dbReference>
<proteinExistence type="predicted"/>
<dbReference type="SUPFAM" id="SSF111369">
    <property type="entry name" value="HlyD-like secretion proteins"/>
    <property type="match status" value="1"/>
</dbReference>
<dbReference type="InterPro" id="IPR050465">
    <property type="entry name" value="UPF0194_transport"/>
</dbReference>
<comment type="subcellular location">
    <subcellularLocation>
        <location evidence="1">Cell envelope</location>
    </subcellularLocation>
</comment>
<dbReference type="Gene3D" id="2.40.50.100">
    <property type="match status" value="1"/>
</dbReference>
<organism evidence="4">
    <name type="scientific">uncultured Alphaproteobacteria bacterium</name>
    <dbReference type="NCBI Taxonomy" id="91750"/>
    <lineage>
        <taxon>Bacteria</taxon>
        <taxon>Pseudomonadati</taxon>
        <taxon>Pseudomonadota</taxon>
        <taxon>Alphaproteobacteria</taxon>
        <taxon>environmental samples</taxon>
    </lineage>
</organism>
<evidence type="ECO:0000256" key="2">
    <source>
        <dbReference type="ARBA" id="ARBA00023054"/>
    </source>
</evidence>
<protein>
    <submittedName>
        <fullName evidence="4">Uncharacterized protein</fullName>
    </submittedName>
</protein>
<evidence type="ECO:0000256" key="1">
    <source>
        <dbReference type="ARBA" id="ARBA00004196"/>
    </source>
</evidence>
<dbReference type="EMBL" id="FLUO01000004">
    <property type="protein sequence ID" value="SBW12989.1"/>
    <property type="molecule type" value="Genomic_DNA"/>
</dbReference>
<keyword evidence="2 3" id="KW-0175">Coiled coil</keyword>
<name>A0A212KMU4_9PROT</name>
<reference evidence="4" key="1">
    <citation type="submission" date="2016-04" db="EMBL/GenBank/DDBJ databases">
        <authorList>
            <person name="Evans L.H."/>
            <person name="Alamgir A."/>
            <person name="Owens N."/>
            <person name="Weber N.D."/>
            <person name="Virtaneva K."/>
            <person name="Barbian K."/>
            <person name="Babar A."/>
            <person name="Rosenke K."/>
        </authorList>
    </citation>
    <scope>NUCLEOTIDE SEQUENCE</scope>
    <source>
        <strain evidence="4">86</strain>
    </source>
</reference>
<feature type="coiled-coil region" evidence="3">
    <location>
        <begin position="131"/>
        <end position="165"/>
    </location>
</feature>
<feature type="coiled-coil region" evidence="3">
    <location>
        <begin position="65"/>
        <end position="94"/>
    </location>
</feature>
<dbReference type="PANTHER" id="PTHR32347:SF23">
    <property type="entry name" value="BLL5650 PROTEIN"/>
    <property type="match status" value="1"/>
</dbReference>
<sequence length="316" mass="32573">MSIRRFGPAAFALVLAGCFEQGPPPIQGYVEGDFVDLGAPTGGRVEAVNVTRGGRVAAGDEVFRLDAAAERAALAQAEAERARATATYENLLSGDRPEEIAVIAAQRDQAAAARRLAETELARQRGLRGTSAELRARLDAAAAEAAQARARVAELDARLAAARLAARDPEIVAARAAAEAAGAALDRARVALADRAAAAPADARVEDVLFQPGEVVAAGQPVARLLPPGNVSVRAYLGAADLGRLPQGSRVALRCAGCPDGATATVAFVSAEAAYAPPILYSRDNRAKLAFLVELKPDAATAARLRPGQPVEIAPP</sequence>
<dbReference type="Gene3D" id="2.40.30.170">
    <property type="match status" value="1"/>
</dbReference>
<evidence type="ECO:0000313" key="4">
    <source>
        <dbReference type="EMBL" id="SBW12989.1"/>
    </source>
</evidence>
<dbReference type="PANTHER" id="PTHR32347">
    <property type="entry name" value="EFFLUX SYSTEM COMPONENT YKNX-RELATED"/>
    <property type="match status" value="1"/>
</dbReference>
<dbReference type="PROSITE" id="PS51257">
    <property type="entry name" value="PROKAR_LIPOPROTEIN"/>
    <property type="match status" value="1"/>
</dbReference>
<dbReference type="AlphaFoldDB" id="A0A212KMU4"/>